<dbReference type="InterPro" id="IPR006311">
    <property type="entry name" value="TAT_signal"/>
</dbReference>
<feature type="transmembrane region" description="Helical" evidence="1">
    <location>
        <begin position="130"/>
        <end position="153"/>
    </location>
</feature>
<protein>
    <submittedName>
        <fullName evidence="2">ABC-2 type transport system permease protein</fullName>
    </submittedName>
</protein>
<comment type="caution">
    <text evidence="2">The sequence shown here is derived from an EMBL/GenBank/DDBJ whole genome shotgun (WGS) entry which is preliminary data.</text>
</comment>
<dbReference type="RefSeq" id="WP_106176765.1">
    <property type="nucleotide sequence ID" value="NZ_PVNH01000001.1"/>
</dbReference>
<feature type="transmembrane region" description="Helical" evidence="1">
    <location>
        <begin position="165"/>
        <end position="187"/>
    </location>
</feature>
<dbReference type="Proteomes" id="UP000238362">
    <property type="component" value="Unassembled WGS sequence"/>
</dbReference>
<keyword evidence="3" id="KW-1185">Reference proteome</keyword>
<evidence type="ECO:0000256" key="1">
    <source>
        <dbReference type="SAM" id="Phobius"/>
    </source>
</evidence>
<keyword evidence="1" id="KW-0472">Membrane</keyword>
<feature type="transmembrane region" description="Helical" evidence="1">
    <location>
        <begin position="194"/>
        <end position="210"/>
    </location>
</feature>
<gene>
    <name evidence="2" type="ORF">B0I33_101429</name>
</gene>
<keyword evidence="1" id="KW-1133">Transmembrane helix</keyword>
<dbReference type="GO" id="GO:0005886">
    <property type="term" value="C:plasma membrane"/>
    <property type="evidence" value="ECO:0007669"/>
    <property type="project" value="UniProtKB-SubCell"/>
</dbReference>
<sequence length="271" mass="28029">MATKPASPQAARIFARAVRDQRRSLPAWAAATAALGALYASFYPQLADGAMADMMADFPGPLRDAFRLDDLSSAAGYLGSSIFGLLLPLLMVVYAIATGTRAIAGDEEDGLLDVPLAHPVARTRLLGQRFAALATGTAVIAATVFLAMLAVRGAAELESVSVAEFAAQCLNLALLGCCFGALAVGLGGALGRRTPVLAGTAAVAVVTYVFDRFSGQLGADWLRHLSPFHHYLGGEPLRTGFQWADAGILLGASLVPLAAGAARFANRDLGT</sequence>
<feature type="transmembrane region" description="Helical" evidence="1">
    <location>
        <begin position="246"/>
        <end position="265"/>
    </location>
</feature>
<dbReference type="Pfam" id="PF12679">
    <property type="entry name" value="ABC2_membrane_2"/>
    <property type="match status" value="1"/>
</dbReference>
<evidence type="ECO:0000313" key="2">
    <source>
        <dbReference type="EMBL" id="PRX51276.1"/>
    </source>
</evidence>
<organism evidence="2 3">
    <name type="scientific">Prauserella shujinwangii</name>
    <dbReference type="NCBI Taxonomy" id="1453103"/>
    <lineage>
        <taxon>Bacteria</taxon>
        <taxon>Bacillati</taxon>
        <taxon>Actinomycetota</taxon>
        <taxon>Actinomycetes</taxon>
        <taxon>Pseudonocardiales</taxon>
        <taxon>Pseudonocardiaceae</taxon>
        <taxon>Prauserella</taxon>
    </lineage>
</organism>
<proteinExistence type="predicted"/>
<dbReference type="GO" id="GO:0140359">
    <property type="term" value="F:ABC-type transporter activity"/>
    <property type="evidence" value="ECO:0007669"/>
    <property type="project" value="InterPro"/>
</dbReference>
<evidence type="ECO:0000313" key="3">
    <source>
        <dbReference type="Proteomes" id="UP000238362"/>
    </source>
</evidence>
<feature type="transmembrane region" description="Helical" evidence="1">
    <location>
        <begin position="25"/>
        <end position="46"/>
    </location>
</feature>
<dbReference type="AlphaFoldDB" id="A0A2T0M3H2"/>
<feature type="transmembrane region" description="Helical" evidence="1">
    <location>
        <begin position="74"/>
        <end position="97"/>
    </location>
</feature>
<keyword evidence="1" id="KW-0812">Transmembrane</keyword>
<reference evidence="2 3" key="1">
    <citation type="submission" date="2018-03" db="EMBL/GenBank/DDBJ databases">
        <title>Genomic Encyclopedia of Type Strains, Phase III (KMG-III): the genomes of soil and plant-associated and newly described type strains.</title>
        <authorList>
            <person name="Whitman W."/>
        </authorList>
    </citation>
    <scope>NUCLEOTIDE SEQUENCE [LARGE SCALE GENOMIC DNA]</scope>
    <source>
        <strain evidence="2 3">CGMCC 4.7125</strain>
    </source>
</reference>
<dbReference type="EMBL" id="PVNH01000001">
    <property type="protein sequence ID" value="PRX51276.1"/>
    <property type="molecule type" value="Genomic_DNA"/>
</dbReference>
<dbReference type="OrthoDB" id="3686802at2"/>
<name>A0A2T0M3H2_9PSEU</name>
<accession>A0A2T0M3H2</accession>
<dbReference type="PROSITE" id="PS51318">
    <property type="entry name" value="TAT"/>
    <property type="match status" value="1"/>
</dbReference>